<dbReference type="OrthoDB" id="2194247at2759"/>
<dbReference type="SUPFAM" id="SSF56672">
    <property type="entry name" value="DNA/RNA polymerases"/>
    <property type="match status" value="1"/>
</dbReference>
<dbReference type="Pfam" id="PF17917">
    <property type="entry name" value="RT_RNaseH"/>
    <property type="match status" value="1"/>
</dbReference>
<protein>
    <submittedName>
        <fullName evidence="8">Putative LTR retrotransposon</fullName>
    </submittedName>
</protein>
<evidence type="ECO:0000256" key="4">
    <source>
        <dbReference type="ARBA" id="ARBA00022759"/>
    </source>
</evidence>
<dbReference type="Proteomes" id="UP000051530">
    <property type="component" value="Unassembled WGS sequence"/>
</dbReference>
<organism evidence="8 9">
    <name type="scientific">Pseudoloma neurophilia</name>
    <dbReference type="NCBI Taxonomy" id="146866"/>
    <lineage>
        <taxon>Eukaryota</taxon>
        <taxon>Fungi</taxon>
        <taxon>Fungi incertae sedis</taxon>
        <taxon>Microsporidia</taxon>
        <taxon>Pseudoloma</taxon>
    </lineage>
</organism>
<dbReference type="InterPro" id="IPR041373">
    <property type="entry name" value="RT_RNaseH"/>
</dbReference>
<evidence type="ECO:0000256" key="2">
    <source>
        <dbReference type="ARBA" id="ARBA00022695"/>
    </source>
</evidence>
<name>A0A0R0LZ27_9MICR</name>
<dbReference type="EMBL" id="LGUB01000898">
    <property type="protein sequence ID" value="KRH92479.1"/>
    <property type="molecule type" value="Genomic_DNA"/>
</dbReference>
<evidence type="ECO:0000256" key="3">
    <source>
        <dbReference type="ARBA" id="ARBA00022722"/>
    </source>
</evidence>
<sequence length="155" mass="18262">MQIYDGKEQPVYWLSRLLLPRERNYSVTEKEMLAIVWTVKKLKPYLGGHFVIKTDHKALKYIMNRGQSTSRLEKWMMTLQEYKFDIHYIKGSENILADFLSRPMNVEEVAILEFDENDIINKVHIELGHSGIEATTLFITGIYDMKNVKEKVKHV</sequence>
<dbReference type="CDD" id="cd09274">
    <property type="entry name" value="RNase_HI_RT_Ty3"/>
    <property type="match status" value="1"/>
</dbReference>
<gene>
    <name evidence="8" type="ORF">M153_5542000852</name>
</gene>
<keyword evidence="3" id="KW-0540">Nuclease</keyword>
<evidence type="ECO:0000256" key="6">
    <source>
        <dbReference type="ARBA" id="ARBA00022918"/>
    </source>
</evidence>
<reference evidence="8 9" key="1">
    <citation type="submission" date="2015-07" db="EMBL/GenBank/DDBJ databases">
        <title>The genome of Pseudoloma neurophilia, a relevant intracellular parasite of the zebrafish.</title>
        <authorList>
            <person name="Ndikumana S."/>
            <person name="Pelin A."/>
            <person name="Sanders J."/>
            <person name="Corradi N."/>
        </authorList>
    </citation>
    <scope>NUCLEOTIDE SEQUENCE [LARGE SCALE GENOMIC DNA]</scope>
    <source>
        <strain evidence="8 9">MK1</strain>
    </source>
</reference>
<keyword evidence="1" id="KW-0808">Transferase</keyword>
<dbReference type="VEuPathDB" id="MicrosporidiaDB:M153_5542000852"/>
<evidence type="ECO:0000259" key="7">
    <source>
        <dbReference type="Pfam" id="PF17917"/>
    </source>
</evidence>
<dbReference type="AlphaFoldDB" id="A0A0R0LZ27"/>
<evidence type="ECO:0000313" key="8">
    <source>
        <dbReference type="EMBL" id="KRH92479.1"/>
    </source>
</evidence>
<proteinExistence type="predicted"/>
<dbReference type="GO" id="GO:0004519">
    <property type="term" value="F:endonuclease activity"/>
    <property type="evidence" value="ECO:0007669"/>
    <property type="project" value="UniProtKB-KW"/>
</dbReference>
<accession>A0A0R0LZ27</accession>
<dbReference type="PANTHER" id="PTHR37984">
    <property type="entry name" value="PROTEIN CBG26694"/>
    <property type="match status" value="1"/>
</dbReference>
<evidence type="ECO:0000256" key="1">
    <source>
        <dbReference type="ARBA" id="ARBA00022679"/>
    </source>
</evidence>
<feature type="non-terminal residue" evidence="8">
    <location>
        <position position="155"/>
    </location>
</feature>
<comment type="caution">
    <text evidence="8">The sequence shown here is derived from an EMBL/GenBank/DDBJ whole genome shotgun (WGS) entry which is preliminary data.</text>
</comment>
<dbReference type="InterPro" id="IPR043502">
    <property type="entry name" value="DNA/RNA_pol_sf"/>
</dbReference>
<evidence type="ECO:0000256" key="5">
    <source>
        <dbReference type="ARBA" id="ARBA00022801"/>
    </source>
</evidence>
<keyword evidence="9" id="KW-1185">Reference proteome</keyword>
<feature type="domain" description="Reverse transcriptase RNase H-like" evidence="7">
    <location>
        <begin position="4"/>
        <end position="82"/>
    </location>
</feature>
<dbReference type="PANTHER" id="PTHR37984:SF5">
    <property type="entry name" value="PROTEIN NYNRIN-LIKE"/>
    <property type="match status" value="1"/>
</dbReference>
<keyword evidence="4" id="KW-0255">Endonuclease</keyword>
<keyword evidence="6" id="KW-0695">RNA-directed DNA polymerase</keyword>
<dbReference type="GO" id="GO:0003964">
    <property type="term" value="F:RNA-directed DNA polymerase activity"/>
    <property type="evidence" value="ECO:0007669"/>
    <property type="project" value="UniProtKB-KW"/>
</dbReference>
<dbReference type="GO" id="GO:0016787">
    <property type="term" value="F:hydrolase activity"/>
    <property type="evidence" value="ECO:0007669"/>
    <property type="project" value="UniProtKB-KW"/>
</dbReference>
<keyword evidence="5" id="KW-0378">Hydrolase</keyword>
<dbReference type="InterPro" id="IPR050951">
    <property type="entry name" value="Retrovirus_Pol_polyprotein"/>
</dbReference>
<evidence type="ECO:0000313" key="9">
    <source>
        <dbReference type="Proteomes" id="UP000051530"/>
    </source>
</evidence>
<keyword evidence="2" id="KW-0548">Nucleotidyltransferase</keyword>